<protein>
    <submittedName>
        <fullName evidence="2">Sporulation protein YqfD</fullName>
    </submittedName>
</protein>
<organism evidence="2 3">
    <name type="scientific">Candidatus Lachnoclostridium stercoravium</name>
    <dbReference type="NCBI Taxonomy" id="2838633"/>
    <lineage>
        <taxon>Bacteria</taxon>
        <taxon>Bacillati</taxon>
        <taxon>Bacillota</taxon>
        <taxon>Clostridia</taxon>
        <taxon>Lachnospirales</taxon>
        <taxon>Lachnospiraceae</taxon>
    </lineage>
</organism>
<proteinExistence type="predicted"/>
<reference evidence="2" key="2">
    <citation type="submission" date="2021-04" db="EMBL/GenBank/DDBJ databases">
        <authorList>
            <person name="Gilroy R."/>
        </authorList>
    </citation>
    <scope>NUCLEOTIDE SEQUENCE</scope>
    <source>
        <strain evidence="2">CHK178-16964</strain>
    </source>
</reference>
<keyword evidence="1" id="KW-0472">Membrane</keyword>
<dbReference type="Proteomes" id="UP000823900">
    <property type="component" value="Unassembled WGS sequence"/>
</dbReference>
<evidence type="ECO:0000313" key="3">
    <source>
        <dbReference type="Proteomes" id="UP000823900"/>
    </source>
</evidence>
<gene>
    <name evidence="2" type="ORF">IAA07_03665</name>
</gene>
<dbReference type="EMBL" id="DWZA01000030">
    <property type="protein sequence ID" value="HJA70664.1"/>
    <property type="molecule type" value="Genomic_DNA"/>
</dbReference>
<keyword evidence="1" id="KW-1133">Transmembrane helix</keyword>
<accession>A0A9D2HHN6</accession>
<evidence type="ECO:0000313" key="2">
    <source>
        <dbReference type="EMBL" id="HJA70664.1"/>
    </source>
</evidence>
<comment type="caution">
    <text evidence="2">The sequence shown here is derived from an EMBL/GenBank/DDBJ whole genome shotgun (WGS) entry which is preliminary data.</text>
</comment>
<name>A0A9D2HHN6_9FIRM</name>
<dbReference type="InterPro" id="IPR010690">
    <property type="entry name" value="YqfD"/>
</dbReference>
<evidence type="ECO:0000256" key="1">
    <source>
        <dbReference type="SAM" id="Phobius"/>
    </source>
</evidence>
<feature type="transmembrane region" description="Helical" evidence="1">
    <location>
        <begin position="89"/>
        <end position="109"/>
    </location>
</feature>
<dbReference type="Pfam" id="PF06898">
    <property type="entry name" value="YqfD"/>
    <property type="match status" value="1"/>
</dbReference>
<dbReference type="AlphaFoldDB" id="A0A9D2HHN6"/>
<reference evidence="2" key="1">
    <citation type="journal article" date="2021" name="PeerJ">
        <title>Extensive microbial diversity within the chicken gut microbiome revealed by metagenomics and culture.</title>
        <authorList>
            <person name="Gilroy R."/>
            <person name="Ravi A."/>
            <person name="Getino M."/>
            <person name="Pursley I."/>
            <person name="Horton D.L."/>
            <person name="Alikhan N.F."/>
            <person name="Baker D."/>
            <person name="Gharbi K."/>
            <person name="Hall N."/>
            <person name="Watson M."/>
            <person name="Adriaenssens E.M."/>
            <person name="Foster-Nyarko E."/>
            <person name="Jarju S."/>
            <person name="Secka A."/>
            <person name="Antonio M."/>
            <person name="Oren A."/>
            <person name="Chaudhuri R.R."/>
            <person name="La Ragione R."/>
            <person name="Hildebrand F."/>
            <person name="Pallen M.J."/>
        </authorList>
    </citation>
    <scope>NUCLEOTIDE SEQUENCE</scope>
    <source>
        <strain evidence="2">CHK178-16964</strain>
    </source>
</reference>
<sequence>MAGRFYHYRRGYLKVSMTGCAPERFFNICQGREIEVWEVCCKSGCYEFYMTVKGFKQAKTLARKAGVRLKILKKLGLPFFLYRNRKRKLSLAGFLLFFIFLYSMSLFLWDIEFEGNRRYTRDTLMDFLNSLDISYGMMTRNISCEDLEESIRMEFPEITWVSAQVSGTRLLVKIKENEVLSEIPQKDDSPCDIVAEKPGVITGMIVRSGTPAVQIGDQVEAGQVLVSGVLTITDDSETAVAYHYVHADAKITGMSFASLETSFPACRRIEAYTGKKKTGIVVRAFGHSFTIMLPFFHIPEPGDGKEEEPLPWKFVLEEKQARIFEDFYLPFYWGIAAGKEYQTYERPYEEEEKEELKGIINAHFMENLEEKGVQIIRNDVRIQEGNGGFTVICQAQTEESLGVERPLQPAVRQEEAP</sequence>
<keyword evidence="1" id="KW-0812">Transmembrane</keyword>